<dbReference type="InterPro" id="IPR051009">
    <property type="entry name" value="PRM"/>
</dbReference>
<dbReference type="EMBL" id="CR382138">
    <property type="protein sequence ID" value="CAG89142.2"/>
    <property type="molecule type" value="Genomic_DNA"/>
</dbReference>
<reference evidence="4 5" key="1">
    <citation type="journal article" date="2004" name="Nature">
        <title>Genome evolution in yeasts.</title>
        <authorList>
            <consortium name="Genolevures"/>
            <person name="Dujon B."/>
            <person name="Sherman D."/>
            <person name="Fischer G."/>
            <person name="Durrens P."/>
            <person name="Casaregola S."/>
            <person name="Lafontaine I."/>
            <person name="de Montigny J."/>
            <person name="Marck C."/>
            <person name="Neuveglise C."/>
            <person name="Talla E."/>
            <person name="Goffard N."/>
            <person name="Frangeul L."/>
            <person name="Aigle M."/>
            <person name="Anthouard V."/>
            <person name="Babour A."/>
            <person name="Barbe V."/>
            <person name="Barnay S."/>
            <person name="Blanchin S."/>
            <person name="Beckerich J.M."/>
            <person name="Beyne E."/>
            <person name="Bleykasten C."/>
            <person name="Boisrame A."/>
            <person name="Boyer J."/>
            <person name="Cattolico L."/>
            <person name="Confanioleri F."/>
            <person name="de Daruvar A."/>
            <person name="Despons L."/>
            <person name="Fabre E."/>
            <person name="Fairhead C."/>
            <person name="Ferry-Dumazet H."/>
            <person name="Groppi A."/>
            <person name="Hantraye F."/>
            <person name="Hennequin C."/>
            <person name="Jauniaux N."/>
            <person name="Joyet P."/>
            <person name="Kachouri R."/>
            <person name="Kerrest A."/>
            <person name="Koszul R."/>
            <person name="Lemaire M."/>
            <person name="Lesur I."/>
            <person name="Ma L."/>
            <person name="Muller H."/>
            <person name="Nicaud J.M."/>
            <person name="Nikolski M."/>
            <person name="Oztas S."/>
            <person name="Ozier-Kalogeropoulos O."/>
            <person name="Pellenz S."/>
            <person name="Potier S."/>
            <person name="Richard G.F."/>
            <person name="Straub M.L."/>
            <person name="Suleau A."/>
            <person name="Swennene D."/>
            <person name="Tekaia F."/>
            <person name="Wesolowski-Louvel M."/>
            <person name="Westhof E."/>
            <person name="Wirth B."/>
            <person name="Zeniou-Meyer M."/>
            <person name="Zivanovic I."/>
            <person name="Bolotin-Fukuhara M."/>
            <person name="Thierry A."/>
            <person name="Bouchier C."/>
            <person name="Caudron B."/>
            <person name="Scarpelli C."/>
            <person name="Gaillardin C."/>
            <person name="Weissenbach J."/>
            <person name="Wincker P."/>
            <person name="Souciet J.L."/>
        </authorList>
    </citation>
    <scope>NUCLEOTIDE SEQUENCE [LARGE SCALE GENOMIC DNA]</scope>
    <source>
        <strain evidence="5">ATCC 36239 / CBS 767 / BCRC 21394 / JCM 1990 / NBRC 0083 / IGC 2968</strain>
    </source>
</reference>
<dbReference type="PANTHER" id="PTHR36089:SF1">
    <property type="entry name" value="CHITIN SYNTHASE 3 COMPLEX PROTEIN CSI2-RELATED"/>
    <property type="match status" value="1"/>
</dbReference>
<feature type="region of interest" description="Disordered" evidence="1">
    <location>
        <begin position="273"/>
        <end position="324"/>
    </location>
</feature>
<dbReference type="HOGENOM" id="CLU_933819_0_0_1"/>
<dbReference type="GO" id="GO:0000324">
    <property type="term" value="C:fungal-type vacuole"/>
    <property type="evidence" value="ECO:0007669"/>
    <property type="project" value="TreeGrafter"/>
</dbReference>
<keyword evidence="5" id="KW-1185">Reference proteome</keyword>
<gene>
    <name evidence="4" type="ordered locus">DEHA2F10032g</name>
</gene>
<dbReference type="PANTHER" id="PTHR36089">
    <property type="entry name" value="CHITIN SYNTHASE 3 COMPLEX PROTEIN CSI2-RELATED"/>
    <property type="match status" value="1"/>
</dbReference>
<dbReference type="VEuPathDB" id="FungiDB:DEHA2F10032g"/>
<dbReference type="AlphaFoldDB" id="Q6BLX0"/>
<keyword evidence="2" id="KW-0472">Membrane</keyword>
<dbReference type="RefSeq" id="XP_460801.2">
    <property type="nucleotide sequence ID" value="XM_460801.1"/>
</dbReference>
<sequence>MRVFNFILPVVTILTILKGVDADTNVVATTSRKPTNRVHAHHMHRASHTPDGATQVTKGPQTTSVTVVKRADMPSLSESETKSYSYSLAIPNASKTSSSRKDPYIYRSNLPENLVFIVVGAIIGFILLSFLGYRITAYILSNQRAKTDREVYTNFGHNSGSGFAFGSESSNSSMLEKSSLGSVSSLHMLSRHNSLLQLQHDNDTSTLSNSQQGRSYRNAISDNKSNRGSMFISPVLELMNTKSNSQLELPLYHKNASQTFNSSSASLIQNPAMMDSPINDFQPTRDHTNGSSPDMSSVQTQLHPQQPQSKLKRPPSMVLDNLIN</sequence>
<dbReference type="GeneID" id="2904213"/>
<dbReference type="OrthoDB" id="4065319at2759"/>
<dbReference type="InParanoid" id="Q6BLX0"/>
<feature type="transmembrane region" description="Helical" evidence="2">
    <location>
        <begin position="114"/>
        <end position="140"/>
    </location>
</feature>
<feature type="chain" id="PRO_5004271391" evidence="3">
    <location>
        <begin position="23"/>
        <end position="324"/>
    </location>
</feature>
<name>Q6BLX0_DEBHA</name>
<feature type="compositionally biased region" description="Polar residues" evidence="1">
    <location>
        <begin position="52"/>
        <end position="62"/>
    </location>
</feature>
<evidence type="ECO:0000256" key="3">
    <source>
        <dbReference type="SAM" id="SignalP"/>
    </source>
</evidence>
<feature type="region of interest" description="Disordered" evidence="1">
    <location>
        <begin position="203"/>
        <end position="224"/>
    </location>
</feature>
<accession>Q6BLX0</accession>
<proteinExistence type="predicted"/>
<keyword evidence="3" id="KW-0732">Signal</keyword>
<evidence type="ECO:0000256" key="1">
    <source>
        <dbReference type="SAM" id="MobiDB-lite"/>
    </source>
</evidence>
<evidence type="ECO:0000256" key="2">
    <source>
        <dbReference type="SAM" id="Phobius"/>
    </source>
</evidence>
<feature type="compositionally biased region" description="Basic residues" evidence="1">
    <location>
        <begin position="34"/>
        <end position="47"/>
    </location>
</feature>
<evidence type="ECO:0000313" key="5">
    <source>
        <dbReference type="Proteomes" id="UP000000599"/>
    </source>
</evidence>
<dbReference type="KEGG" id="dha:DEHA2F10032g"/>
<protein>
    <submittedName>
        <fullName evidence="4">DEHA2F10032p</fullName>
    </submittedName>
</protein>
<keyword evidence="2" id="KW-1133">Transmembrane helix</keyword>
<feature type="region of interest" description="Disordered" evidence="1">
    <location>
        <begin position="33"/>
        <end position="62"/>
    </location>
</feature>
<feature type="signal peptide" evidence="3">
    <location>
        <begin position="1"/>
        <end position="22"/>
    </location>
</feature>
<dbReference type="Proteomes" id="UP000000599">
    <property type="component" value="Chromosome F"/>
</dbReference>
<keyword evidence="2" id="KW-0812">Transmembrane</keyword>
<evidence type="ECO:0000313" key="4">
    <source>
        <dbReference type="EMBL" id="CAG89142.2"/>
    </source>
</evidence>
<dbReference type="OMA" id="TITHIPQ"/>
<feature type="compositionally biased region" description="Polar residues" evidence="1">
    <location>
        <begin position="289"/>
        <end position="309"/>
    </location>
</feature>
<dbReference type="GO" id="GO:0005935">
    <property type="term" value="C:cellular bud neck"/>
    <property type="evidence" value="ECO:0007669"/>
    <property type="project" value="TreeGrafter"/>
</dbReference>
<organism evidence="4 5">
    <name type="scientific">Debaryomyces hansenii (strain ATCC 36239 / CBS 767 / BCRC 21394 / JCM 1990 / NBRC 0083 / IGC 2968)</name>
    <name type="common">Yeast</name>
    <name type="synonym">Torulaspora hansenii</name>
    <dbReference type="NCBI Taxonomy" id="284592"/>
    <lineage>
        <taxon>Eukaryota</taxon>
        <taxon>Fungi</taxon>
        <taxon>Dikarya</taxon>
        <taxon>Ascomycota</taxon>
        <taxon>Saccharomycotina</taxon>
        <taxon>Pichiomycetes</taxon>
        <taxon>Debaryomycetaceae</taxon>
        <taxon>Debaryomyces</taxon>
    </lineage>
</organism>
<dbReference type="eggNOG" id="ENOG502SGCY">
    <property type="taxonomic scope" value="Eukaryota"/>
</dbReference>